<keyword evidence="9" id="KW-0215">Deoxyribonucleotide synthesis</keyword>
<evidence type="ECO:0000256" key="13">
    <source>
        <dbReference type="ARBA" id="ARBA00047754"/>
    </source>
</evidence>
<keyword evidence="11 14" id="KW-0170">Cobalt</keyword>
<evidence type="ECO:0000256" key="8">
    <source>
        <dbReference type="ARBA" id="ARBA00023002"/>
    </source>
</evidence>
<accession>A0A1F5KBF5</accession>
<dbReference type="UniPathway" id="UPA00326"/>
<dbReference type="InterPro" id="IPR013509">
    <property type="entry name" value="RNR_lsu_N"/>
</dbReference>
<dbReference type="InterPro" id="IPR050862">
    <property type="entry name" value="RdRp_reductase_class-2"/>
</dbReference>
<evidence type="ECO:0000256" key="5">
    <source>
        <dbReference type="ARBA" id="ARBA00022628"/>
    </source>
</evidence>
<keyword evidence="6 14" id="KW-0237">DNA synthesis</keyword>
<dbReference type="CDD" id="cd02888">
    <property type="entry name" value="RNR_II_dimer"/>
    <property type="match status" value="1"/>
</dbReference>
<reference evidence="18 19" key="1">
    <citation type="journal article" date="2016" name="Nat. Commun.">
        <title>Thousands of microbial genomes shed light on interconnected biogeochemical processes in an aquifer system.</title>
        <authorList>
            <person name="Anantharaman K."/>
            <person name="Brown C.T."/>
            <person name="Hug L.A."/>
            <person name="Sharon I."/>
            <person name="Castelle C.J."/>
            <person name="Probst A.J."/>
            <person name="Thomas B.C."/>
            <person name="Singh A."/>
            <person name="Wilkins M.J."/>
            <person name="Karaoz U."/>
            <person name="Brodie E.L."/>
            <person name="Williams K.H."/>
            <person name="Hubbard S.S."/>
            <person name="Banfield J.F."/>
        </authorList>
    </citation>
    <scope>NUCLEOTIDE SEQUENCE [LARGE SCALE GENOMIC DNA]</scope>
</reference>
<evidence type="ECO:0000256" key="4">
    <source>
        <dbReference type="ARBA" id="ARBA00014409"/>
    </source>
</evidence>
<dbReference type="GO" id="GO:0005524">
    <property type="term" value="F:ATP binding"/>
    <property type="evidence" value="ECO:0007669"/>
    <property type="project" value="InterPro"/>
</dbReference>
<evidence type="ECO:0000256" key="10">
    <source>
        <dbReference type="ARBA" id="ARBA00023157"/>
    </source>
</evidence>
<dbReference type="Proteomes" id="UP000176527">
    <property type="component" value="Unassembled WGS sequence"/>
</dbReference>
<evidence type="ECO:0000256" key="1">
    <source>
        <dbReference type="ARBA" id="ARBA00001922"/>
    </source>
</evidence>
<keyword evidence="7 14" id="KW-0547">Nucleotide-binding</keyword>
<feature type="domain" description="Ribonucleotide reductase large subunit N-terminal" evidence="15">
    <location>
        <begin position="13"/>
        <end position="93"/>
    </location>
</feature>
<proteinExistence type="inferred from homology"/>
<dbReference type="GO" id="GO:0009263">
    <property type="term" value="P:deoxyribonucleotide biosynthetic process"/>
    <property type="evidence" value="ECO:0007669"/>
    <property type="project" value="UniProtKB-KW"/>
</dbReference>
<evidence type="ECO:0000256" key="12">
    <source>
        <dbReference type="ARBA" id="ARBA00025437"/>
    </source>
</evidence>
<evidence type="ECO:0000256" key="11">
    <source>
        <dbReference type="ARBA" id="ARBA00023285"/>
    </source>
</evidence>
<keyword evidence="5 14" id="KW-0846">Cobalamin</keyword>
<dbReference type="Gene3D" id="3.20.70.20">
    <property type="match status" value="1"/>
</dbReference>
<comment type="caution">
    <text evidence="18">The sequence shown here is derived from an EMBL/GenBank/DDBJ whole genome shotgun (WGS) entry which is preliminary data.</text>
</comment>
<protein>
    <recommendedName>
        <fullName evidence="4 14">Vitamin B12-dependent ribonucleotide reductase</fullName>
        <ecNumber evidence="3 14">1.17.4.1</ecNumber>
    </recommendedName>
</protein>
<name>A0A1F5KBF5_9BACT</name>
<evidence type="ECO:0000256" key="3">
    <source>
        <dbReference type="ARBA" id="ARBA00012274"/>
    </source>
</evidence>
<evidence type="ECO:0000256" key="9">
    <source>
        <dbReference type="ARBA" id="ARBA00023116"/>
    </source>
</evidence>
<dbReference type="SUPFAM" id="SSF51998">
    <property type="entry name" value="PFL-like glycyl radical enzymes"/>
    <property type="match status" value="1"/>
</dbReference>
<evidence type="ECO:0000313" key="18">
    <source>
        <dbReference type="EMBL" id="OGE38105.1"/>
    </source>
</evidence>
<dbReference type="GO" id="GO:0071897">
    <property type="term" value="P:DNA biosynthetic process"/>
    <property type="evidence" value="ECO:0007669"/>
    <property type="project" value="UniProtKB-KW"/>
</dbReference>
<dbReference type="EMBL" id="MFDE01000029">
    <property type="protein sequence ID" value="OGE38105.1"/>
    <property type="molecule type" value="Genomic_DNA"/>
</dbReference>
<evidence type="ECO:0000259" key="16">
    <source>
        <dbReference type="Pfam" id="PF02867"/>
    </source>
</evidence>
<evidence type="ECO:0000256" key="2">
    <source>
        <dbReference type="ARBA" id="ARBA00007405"/>
    </source>
</evidence>
<dbReference type="Pfam" id="PF12637">
    <property type="entry name" value="TSCPD"/>
    <property type="match status" value="1"/>
</dbReference>
<dbReference type="InterPro" id="IPR000788">
    <property type="entry name" value="RNR_lg_C"/>
</dbReference>
<comment type="similarity">
    <text evidence="2 14">Belongs to the ribonucleoside diphosphate reductase class-2 family.</text>
</comment>
<comment type="cofactor">
    <cofactor evidence="1 14">
        <name>adenosylcob(III)alamin</name>
        <dbReference type="ChEBI" id="CHEBI:18408"/>
    </cofactor>
</comment>
<keyword evidence="10" id="KW-1015">Disulfide bond</keyword>
<evidence type="ECO:0000256" key="14">
    <source>
        <dbReference type="RuleBase" id="RU364064"/>
    </source>
</evidence>
<evidence type="ECO:0000256" key="6">
    <source>
        <dbReference type="ARBA" id="ARBA00022634"/>
    </source>
</evidence>
<dbReference type="SUPFAM" id="SSF48168">
    <property type="entry name" value="R1 subunit of ribonucleotide reductase, N-terminal domain"/>
    <property type="match status" value="1"/>
</dbReference>
<dbReference type="PANTHER" id="PTHR43371:SF1">
    <property type="entry name" value="RIBONUCLEOSIDE-DIPHOSPHATE REDUCTASE"/>
    <property type="match status" value="1"/>
</dbReference>
<evidence type="ECO:0000259" key="17">
    <source>
        <dbReference type="Pfam" id="PF12637"/>
    </source>
</evidence>
<comment type="function">
    <text evidence="12 14">Catalyzes the reduction of ribonucleotides to deoxyribonucleotides. May function to provide a pool of deoxyribonucleotide precursors for DNA repair during oxygen limitation and/or for immediate growth after restoration of oxygen.</text>
</comment>
<dbReference type="NCBIfam" id="TIGR02504">
    <property type="entry name" value="NrdJ_Z"/>
    <property type="match status" value="1"/>
</dbReference>
<sequence>MPPLPLGLPEPTFSESSNKILKERYLLKGGNLEAVETVAERFWHIAYDIASADFDFGANDGEVMSLAKAFYELMVKQEFLPNSPTIMNSGKHNQLQYSACFVLPVEDSISEIFDTMKYAALIHQTGGGTGFAFSRLRPAGSVVKRSGGVASGPVSFLRVYDAATQAIKQGGTRRGANMGILRIDHPDILEFIRSKAELDEQNKPVYDGVAEFLPEDKRALLKTLLLDRQISNFNISAAMTNKFMDAYYKDENYDLVDPHTEEVTGQLSAKDVLEEMVQRAWATGDPGCIFIDRINNSPANPVPSLGLIESTNPCGEQPLWPWDACNLGSINLGKSVLPDGSGVDWEALREYTRKAVHFLDNVVQTNPYTVEQIYDQVHKVRRIGLGVMGWADMLFKLKIVYNSEEALKLAEKVMQFINDEGHKMSEELAEVREPFPLWKESIYADKNHPSFKGRETCYAYSSGKPIRNSTITTIAPTGTISIIADCSSGIEPVFALAYIHRAKGDGGKTGMEMRYLTIANQSFETVAREQGFWSEDLAKKVMEHGSVNGIEEVPVEWQKVFVTAGEIEPQWHVKMQAAFQKFTDNAVSKTINLPNSAAVDDIRTAYLMAWETGCNGITVYRDGSKTTQVLNVSSTLKSKTEESVAELESQDTVASRPMVLRGRTYKMQTPVGEGFITINRDSGDQPFEVFVTIGKGGMHTMADAEAMGRLVSLSLKIARSSKAVDPKTIAQKIVSQLRGIGGASTVGFGKSRVMSLADAIAKALSEDLAINESVWDDSTSEPIPLNLTFNGNDGIQPSASTYIDLCPDCGQAAFVYEEGCKKCYSCGYSMC</sequence>
<gene>
    <name evidence="18" type="ORF">A3F00_04880</name>
</gene>
<dbReference type="EC" id="1.17.4.1" evidence="3 14"/>
<organism evidence="18 19">
    <name type="scientific">Candidatus Daviesbacteria bacterium RIFCSPHIGHO2_12_FULL_37_11</name>
    <dbReference type="NCBI Taxonomy" id="1797777"/>
    <lineage>
        <taxon>Bacteria</taxon>
        <taxon>Candidatus Daviesiibacteriota</taxon>
    </lineage>
</organism>
<keyword evidence="8 14" id="KW-0560">Oxidoreductase</keyword>
<evidence type="ECO:0000256" key="7">
    <source>
        <dbReference type="ARBA" id="ARBA00022741"/>
    </source>
</evidence>
<dbReference type="GO" id="GO:0004748">
    <property type="term" value="F:ribonucleoside-diphosphate reductase activity, thioredoxin disulfide as acceptor"/>
    <property type="evidence" value="ECO:0007669"/>
    <property type="project" value="UniProtKB-EC"/>
</dbReference>
<dbReference type="PRINTS" id="PR01183">
    <property type="entry name" value="RIBORDTASEM1"/>
</dbReference>
<feature type="domain" description="TSCPD" evidence="17">
    <location>
        <begin position="659"/>
        <end position="767"/>
    </location>
</feature>
<dbReference type="AlphaFoldDB" id="A0A1F5KBF5"/>
<evidence type="ECO:0000259" key="15">
    <source>
        <dbReference type="Pfam" id="PF00317"/>
    </source>
</evidence>
<dbReference type="PANTHER" id="PTHR43371">
    <property type="entry name" value="VITAMIN B12-DEPENDENT RIBONUCLEOTIDE REDUCTASE"/>
    <property type="match status" value="1"/>
</dbReference>
<comment type="catalytic activity">
    <reaction evidence="13 14">
        <text>a 2'-deoxyribonucleoside 5'-diphosphate + [thioredoxin]-disulfide + H2O = a ribonucleoside 5'-diphosphate + [thioredoxin]-dithiol</text>
        <dbReference type="Rhea" id="RHEA:23252"/>
        <dbReference type="Rhea" id="RHEA-COMP:10698"/>
        <dbReference type="Rhea" id="RHEA-COMP:10700"/>
        <dbReference type="ChEBI" id="CHEBI:15377"/>
        <dbReference type="ChEBI" id="CHEBI:29950"/>
        <dbReference type="ChEBI" id="CHEBI:50058"/>
        <dbReference type="ChEBI" id="CHEBI:57930"/>
        <dbReference type="ChEBI" id="CHEBI:73316"/>
        <dbReference type="EC" id="1.17.4.1"/>
    </reaction>
</comment>
<evidence type="ECO:0000313" key="19">
    <source>
        <dbReference type="Proteomes" id="UP000176527"/>
    </source>
</evidence>
<dbReference type="Pfam" id="PF00317">
    <property type="entry name" value="Ribonuc_red_lgN"/>
    <property type="match status" value="1"/>
</dbReference>
<dbReference type="InterPro" id="IPR008926">
    <property type="entry name" value="RNR_R1-su_N"/>
</dbReference>
<feature type="domain" description="Ribonucleotide reductase large subunit C-terminal" evidence="16">
    <location>
        <begin position="98"/>
        <end position="620"/>
    </location>
</feature>
<dbReference type="GO" id="GO:0031419">
    <property type="term" value="F:cobalamin binding"/>
    <property type="evidence" value="ECO:0007669"/>
    <property type="project" value="UniProtKB-KW"/>
</dbReference>
<dbReference type="InterPro" id="IPR013344">
    <property type="entry name" value="RNR_NrdJ/NrdZ"/>
</dbReference>
<dbReference type="Pfam" id="PF02867">
    <property type="entry name" value="Ribonuc_red_lgC"/>
    <property type="match status" value="1"/>
</dbReference>
<dbReference type="InterPro" id="IPR024434">
    <property type="entry name" value="TSCPD_dom"/>
</dbReference>